<dbReference type="HOGENOM" id="CLU_030126_0_0_1"/>
<keyword evidence="1" id="KW-1133">Transmembrane helix</keyword>
<accession>A0A086T4R0</accession>
<dbReference type="SUPFAM" id="SSF53254">
    <property type="entry name" value="Phosphoglycerate mutase-like"/>
    <property type="match status" value="1"/>
</dbReference>
<gene>
    <name evidence="2" type="ORF">ACRE_048750</name>
</gene>
<dbReference type="Proteomes" id="UP000029964">
    <property type="component" value="Unassembled WGS sequence"/>
</dbReference>
<dbReference type="PANTHER" id="PTHR11567">
    <property type="entry name" value="ACID PHOSPHATASE-RELATED"/>
    <property type="match status" value="1"/>
</dbReference>
<protein>
    <submittedName>
        <fullName evidence="2">Counting factor-like protein</fullName>
    </submittedName>
</protein>
<organism evidence="2 3">
    <name type="scientific">Hapsidospora chrysogenum (strain ATCC 11550 / CBS 779.69 / DSM 880 / IAM 14645 / JCM 23072 / IMI 49137)</name>
    <name type="common">Acremonium chrysogenum</name>
    <dbReference type="NCBI Taxonomy" id="857340"/>
    <lineage>
        <taxon>Eukaryota</taxon>
        <taxon>Fungi</taxon>
        <taxon>Dikarya</taxon>
        <taxon>Ascomycota</taxon>
        <taxon>Pezizomycotina</taxon>
        <taxon>Sordariomycetes</taxon>
        <taxon>Hypocreomycetidae</taxon>
        <taxon>Hypocreales</taxon>
        <taxon>Bionectriaceae</taxon>
        <taxon>Hapsidospora</taxon>
    </lineage>
</organism>
<dbReference type="Gene3D" id="3.40.50.1240">
    <property type="entry name" value="Phosphoglycerate mutase-like"/>
    <property type="match status" value="1"/>
</dbReference>
<evidence type="ECO:0000313" key="3">
    <source>
        <dbReference type="Proteomes" id="UP000029964"/>
    </source>
</evidence>
<dbReference type="PANTHER" id="PTHR11567:SF195">
    <property type="entry name" value="ACID PHOSPHATASE, PUTATIVE (AFU_ORTHOLOGUE AFUA_3G14570)-RELATED"/>
    <property type="match status" value="1"/>
</dbReference>
<keyword evidence="1" id="KW-0812">Transmembrane</keyword>
<name>A0A086T4R0_HAPC1</name>
<dbReference type="GO" id="GO:0016791">
    <property type="term" value="F:phosphatase activity"/>
    <property type="evidence" value="ECO:0007669"/>
    <property type="project" value="TreeGrafter"/>
</dbReference>
<dbReference type="InterPro" id="IPR029033">
    <property type="entry name" value="His_PPase_superfam"/>
</dbReference>
<dbReference type="AlphaFoldDB" id="A0A086T4R0"/>
<dbReference type="InterPro" id="IPR050645">
    <property type="entry name" value="Histidine_acid_phosphatase"/>
</dbReference>
<dbReference type="EMBL" id="JPKY01000050">
    <property type="protein sequence ID" value="KFH44342.1"/>
    <property type="molecule type" value="Genomic_DNA"/>
</dbReference>
<keyword evidence="1" id="KW-0472">Membrane</keyword>
<sequence length="526" mass="58236">MAALVHICGLRATIKKPSALTAILAALTLSIIGTMAPWLYTAATVGLVALTRPTAAAASGKDGKGAAEWHAPSKGDVNDLGKALHSEGVYGFIFDSSHTPDDKYGTYNYCNMPHVRRNEYVKPDDEYELQYVELVHRHHKRTPYAHNAFPVESYQWNCDDQGLYFYGQPFDGHDAARGYRKGYISPVNPFVSSGWVGSCQFPQITPGGLDDSWQHGADLYGVYHDLLGFLPGRDDANYKDKVTYRITNNVITSQVAGMVINGMWDTTEDFPLHIQAVNVDSLEPQYSCPAGDKLTDTIKSSDNEEWQRHLDEAEELFRQLDDISGVPPDDSGFHASFDHYFDNLSSRQCHDKPLPCKLVDGVNSTTCVTQDLADTVYRLGHWEYSQIYRDHQSSLSASAASYGVWPAEVAVHLREVMEGKRDTIYVHNVAHDGSVSRLLSILQLEEMVWPGMGAEVVFELYKKKGGGGSSENGYYVRVLFGGRVLKSSNPTLGKMDMIPVGTLLGYLDDLVGKEASLVKGRCDRAE</sequence>
<reference evidence="3" key="1">
    <citation type="journal article" date="2014" name="Genome Announc.">
        <title>Genome sequence and annotation of Acremonium chrysogenum, producer of the beta-lactam antibiotic cephalosporin C.</title>
        <authorList>
            <person name="Terfehr D."/>
            <person name="Dahlmann T.A."/>
            <person name="Specht T."/>
            <person name="Zadra I."/>
            <person name="Kuernsteiner H."/>
            <person name="Kueck U."/>
        </authorList>
    </citation>
    <scope>NUCLEOTIDE SEQUENCE [LARGE SCALE GENOMIC DNA]</scope>
    <source>
        <strain evidence="3">ATCC 11550 / CBS 779.69 / DSM 880 / IAM 14645 / JCM 23072 / IMI 49137</strain>
    </source>
</reference>
<dbReference type="OrthoDB" id="10262962at2759"/>
<feature type="transmembrane region" description="Helical" evidence="1">
    <location>
        <begin position="20"/>
        <end position="40"/>
    </location>
</feature>
<evidence type="ECO:0000256" key="1">
    <source>
        <dbReference type="SAM" id="Phobius"/>
    </source>
</evidence>
<evidence type="ECO:0000313" key="2">
    <source>
        <dbReference type="EMBL" id="KFH44342.1"/>
    </source>
</evidence>
<keyword evidence="3" id="KW-1185">Reference proteome</keyword>
<comment type="caution">
    <text evidence="2">The sequence shown here is derived from an EMBL/GenBank/DDBJ whole genome shotgun (WGS) entry which is preliminary data.</text>
</comment>
<proteinExistence type="predicted"/>